<sequence>MSNDFLRMGNIHPDEEKGRREKEREEGRKCAKVKSDSEPHYSPGPSTKRQTLSHVSPASWGCHSRDRSSLSLVRSGKRPAEAPVLDVCAAPGEPLEAWAVLRGPARSAASSAVRSRPAGTPSKAYTKQKRQLLKPLKLGPEAELAAAKQDHLRDFANAAEAAGRHEKNSTNLF</sequence>
<proteinExistence type="predicted"/>
<feature type="compositionally biased region" description="Basic and acidic residues" evidence="1">
    <location>
        <begin position="12"/>
        <end position="39"/>
    </location>
</feature>
<gene>
    <name evidence="2" type="ORF">H920_00648</name>
</gene>
<feature type="region of interest" description="Disordered" evidence="1">
    <location>
        <begin position="1"/>
        <end position="80"/>
    </location>
</feature>
<protein>
    <submittedName>
        <fullName evidence="2">Uncharacterized protein</fullName>
    </submittedName>
</protein>
<name>A0A091E5S4_FUKDA</name>
<organism evidence="2 3">
    <name type="scientific">Fukomys damarensis</name>
    <name type="common">Damaraland mole rat</name>
    <name type="synonym">Cryptomys damarensis</name>
    <dbReference type="NCBI Taxonomy" id="885580"/>
    <lineage>
        <taxon>Eukaryota</taxon>
        <taxon>Metazoa</taxon>
        <taxon>Chordata</taxon>
        <taxon>Craniata</taxon>
        <taxon>Vertebrata</taxon>
        <taxon>Euteleostomi</taxon>
        <taxon>Mammalia</taxon>
        <taxon>Eutheria</taxon>
        <taxon>Euarchontoglires</taxon>
        <taxon>Glires</taxon>
        <taxon>Rodentia</taxon>
        <taxon>Hystricomorpha</taxon>
        <taxon>Bathyergidae</taxon>
        <taxon>Fukomys</taxon>
    </lineage>
</organism>
<dbReference type="Proteomes" id="UP000028990">
    <property type="component" value="Unassembled WGS sequence"/>
</dbReference>
<feature type="compositionally biased region" description="Low complexity" evidence="1">
    <location>
        <begin position="108"/>
        <end position="119"/>
    </location>
</feature>
<accession>A0A091E5S4</accession>
<evidence type="ECO:0000313" key="3">
    <source>
        <dbReference type="Proteomes" id="UP000028990"/>
    </source>
</evidence>
<feature type="compositionally biased region" description="Polar residues" evidence="1">
    <location>
        <begin position="44"/>
        <end position="56"/>
    </location>
</feature>
<evidence type="ECO:0000313" key="2">
    <source>
        <dbReference type="EMBL" id="KFO37940.1"/>
    </source>
</evidence>
<dbReference type="AlphaFoldDB" id="A0A091E5S4"/>
<reference evidence="2 3" key="1">
    <citation type="submission" date="2013-11" db="EMBL/GenBank/DDBJ databases">
        <title>The Damaraland mole rat (Fukomys damarensis) genome and evolution of African mole rats.</title>
        <authorList>
            <person name="Gladyshev V.N."/>
            <person name="Fang X."/>
        </authorList>
    </citation>
    <scope>NUCLEOTIDE SEQUENCE [LARGE SCALE GENOMIC DNA]</scope>
    <source>
        <tissue evidence="2">Liver</tissue>
    </source>
</reference>
<dbReference type="EMBL" id="KN120663">
    <property type="protein sequence ID" value="KFO37940.1"/>
    <property type="molecule type" value="Genomic_DNA"/>
</dbReference>
<evidence type="ECO:0000256" key="1">
    <source>
        <dbReference type="SAM" id="MobiDB-lite"/>
    </source>
</evidence>
<keyword evidence="3" id="KW-1185">Reference proteome</keyword>
<feature type="region of interest" description="Disordered" evidence="1">
    <location>
        <begin position="108"/>
        <end position="129"/>
    </location>
</feature>